<gene>
    <name evidence="1" type="ORF">METZ01_LOCUS382196</name>
</gene>
<name>A0A382U5T3_9ZZZZ</name>
<organism evidence="1">
    <name type="scientific">marine metagenome</name>
    <dbReference type="NCBI Taxonomy" id="408172"/>
    <lineage>
        <taxon>unclassified sequences</taxon>
        <taxon>metagenomes</taxon>
        <taxon>ecological metagenomes</taxon>
    </lineage>
</organism>
<dbReference type="AlphaFoldDB" id="A0A382U5T3"/>
<sequence>MSGGLKDSLGGLSASDRLGSVDDVFALHPEEAKQILEELAFLG</sequence>
<dbReference type="EMBL" id="UINC01141542">
    <property type="protein sequence ID" value="SVD29342.1"/>
    <property type="molecule type" value="Genomic_DNA"/>
</dbReference>
<accession>A0A382U5T3</accession>
<protein>
    <submittedName>
        <fullName evidence="1">Uncharacterized protein</fullName>
    </submittedName>
</protein>
<reference evidence="1" key="1">
    <citation type="submission" date="2018-05" db="EMBL/GenBank/DDBJ databases">
        <authorList>
            <person name="Lanie J.A."/>
            <person name="Ng W.-L."/>
            <person name="Kazmierczak K.M."/>
            <person name="Andrzejewski T.M."/>
            <person name="Davidsen T.M."/>
            <person name="Wayne K.J."/>
            <person name="Tettelin H."/>
            <person name="Glass J.I."/>
            <person name="Rusch D."/>
            <person name="Podicherti R."/>
            <person name="Tsui H.-C.T."/>
            <person name="Winkler M.E."/>
        </authorList>
    </citation>
    <scope>NUCLEOTIDE SEQUENCE</scope>
</reference>
<proteinExistence type="predicted"/>
<evidence type="ECO:0000313" key="1">
    <source>
        <dbReference type="EMBL" id="SVD29342.1"/>
    </source>
</evidence>